<evidence type="ECO:0000259" key="1">
    <source>
        <dbReference type="PROSITE" id="PS51820"/>
    </source>
</evidence>
<name>A0AAE8FQW4_CLOPF</name>
<reference evidence="2 3" key="1">
    <citation type="submission" date="2018-11" db="EMBL/GenBank/DDBJ databases">
        <title>Draft genome sequences of potential pathogenic Clostridium perfringens from environmental surface water in the North West Province, South Africa.</title>
        <authorList>
            <person name="Fourie J.C.J."/>
            <person name="Sanko T.J."/>
            <person name="Bezuidenhout C."/>
            <person name="Mienie C."/>
            <person name="Adeleke R."/>
        </authorList>
    </citation>
    <scope>NUCLEOTIDE SEQUENCE [LARGE SCALE GENOMIC DNA]</scope>
    <source>
        <strain evidence="2 3">SC4-C13</strain>
    </source>
</reference>
<sequence>SGKTIKINKEDLKGGKYELPLDNLSYKLNEGKTTYNYNGNPLKIRVAVKGVNTSGHDQNCTITGDIYSKSIEDGEKTELPNLNINVKSGFQVEITVKDFIGDVGEKYDSNNIKLENNSFKFIQDTKRLIGDGNADISVKGMPENKDEEYWIKTWFTKGESTEEIEPNEFKLNNINSDIDLDKANNLTYQSYNVDDLQATGNKDLWNNREIVFAKKQNKGILPANTIATEPYVGFTKDNKNKAYLDINNDAKLTYEGKNLTYENSDDTYSIWNYQDRGIKKLYYYYKNDKWYDSTSRFAWKVDVTNTRKYTFKHNTIFYDEMNIGKECALRYPGFQYKEADKYWGYIKLKPKESGWYLFGTYSDDGSRFSITKDGKTYELSKSNFGLNNDRGYWYIGQENSNFKVHASSFYSSFTPIYLEEDKYYPIQLEYFNWGGGGSFKLGYYKIDNYEKNQNEKNILEYLSNIVANNDYKRDSNFYNIFYREGYWPNYNYYLKEIFNDYLNNIKFNWMGESKKGGFTLYPSKSNEPADIADQVFEGKSGVKFPKENGVYTIHYKIITREKGDEKPGKVINDNVQSGEYGKFEVKDLLDTSISVVGSNNQKEIYLNEEAKAVYKIIPNEIKAEDIIRDGRSFPKEIKLTEIKIDGMLPSGMKFNENNNPSINLGTEINGERRFSTDKLDDITYTLENGVYKGTELSKDVNVNIESNGPFEFKSSENQVGFKLNYEYKITNPMFEEFKGTSVSASEPTKIEKFGILDSSSSDNIKDSREGVQVVNGIPLKIAILADVKSPNSIIDLGFNSQNIKLSKDTEPQFKIKIYNKGNLINSEKEFTIDKLEGSLIEGLNSGIKISGLDIGEKVIVIELIPNKIEINNSALLKTKVENSNDKEHLAKLDYAEMPDVF</sequence>
<protein>
    <submittedName>
        <fullName evidence="2">VWA domain-containing protein</fullName>
    </submittedName>
</protein>
<dbReference type="PROSITE" id="PS51820">
    <property type="entry name" value="PA14"/>
    <property type="match status" value="1"/>
</dbReference>
<dbReference type="InterPro" id="IPR037524">
    <property type="entry name" value="PA14/GLEYA"/>
</dbReference>
<proteinExistence type="predicted"/>
<dbReference type="Proteomes" id="UP000273641">
    <property type="component" value="Unassembled WGS sequence"/>
</dbReference>
<dbReference type="RefSeq" id="WP_124231121.1">
    <property type="nucleotide sequence ID" value="NZ_JASNJJ010000042.1"/>
</dbReference>
<gene>
    <name evidence="2" type="ORF">EHZ11_15655</name>
</gene>
<comment type="caution">
    <text evidence="2">The sequence shown here is derived from an EMBL/GenBank/DDBJ whole genome shotgun (WGS) entry which is preliminary data.</text>
</comment>
<accession>A0AAE8FQW4</accession>
<feature type="domain" description="PA14" evidence="1">
    <location>
        <begin position="276"/>
        <end position="457"/>
    </location>
</feature>
<dbReference type="Gene3D" id="2.60.120.1560">
    <property type="match status" value="1"/>
</dbReference>
<evidence type="ECO:0000313" key="2">
    <source>
        <dbReference type="EMBL" id="RQN22351.1"/>
    </source>
</evidence>
<feature type="non-terminal residue" evidence="2">
    <location>
        <position position="1"/>
    </location>
</feature>
<organism evidence="2 3">
    <name type="scientific">Clostridium perfringens</name>
    <dbReference type="NCBI Taxonomy" id="1502"/>
    <lineage>
        <taxon>Bacteria</taxon>
        <taxon>Bacillati</taxon>
        <taxon>Bacillota</taxon>
        <taxon>Clostridia</taxon>
        <taxon>Eubacteriales</taxon>
        <taxon>Clostridiaceae</taxon>
        <taxon>Clostridium</taxon>
    </lineage>
</organism>
<evidence type="ECO:0000313" key="3">
    <source>
        <dbReference type="Proteomes" id="UP000273641"/>
    </source>
</evidence>
<dbReference type="EMBL" id="RQNR01000036">
    <property type="protein sequence ID" value="RQN22351.1"/>
    <property type="molecule type" value="Genomic_DNA"/>
</dbReference>
<dbReference type="AlphaFoldDB" id="A0AAE8FQW4"/>